<dbReference type="SUPFAM" id="SSF117782">
    <property type="entry name" value="YbjQ-like"/>
    <property type="match status" value="1"/>
</dbReference>
<dbReference type="Proteomes" id="UP000649151">
    <property type="component" value="Unassembled WGS sequence"/>
</dbReference>
<dbReference type="InterPro" id="IPR002765">
    <property type="entry name" value="UPF0145_YbjQ-like"/>
</dbReference>
<protein>
    <submittedName>
        <fullName evidence="2">Heavy metal-binding domain-containing protein</fullName>
    </submittedName>
</protein>
<dbReference type="EMBL" id="JACOQK010000001">
    <property type="protein sequence ID" value="MBC5788093.1"/>
    <property type="molecule type" value="Genomic_DNA"/>
</dbReference>
<dbReference type="InterPro" id="IPR035439">
    <property type="entry name" value="UPF0145_dom_sf"/>
</dbReference>
<reference evidence="2 3" key="1">
    <citation type="submission" date="2020-08" db="EMBL/GenBank/DDBJ databases">
        <title>Genome public.</title>
        <authorList>
            <person name="Liu C."/>
            <person name="Sun Q."/>
        </authorList>
    </citation>
    <scope>NUCLEOTIDE SEQUENCE [LARGE SCALE GENOMIC DNA]</scope>
    <source>
        <strain evidence="2 3">NSJ-27</strain>
    </source>
</reference>
<dbReference type="PANTHER" id="PTHR34068">
    <property type="entry name" value="UPF0145 PROTEIN YBJQ"/>
    <property type="match status" value="1"/>
</dbReference>
<evidence type="ECO:0000313" key="3">
    <source>
        <dbReference type="Proteomes" id="UP000649151"/>
    </source>
</evidence>
<dbReference type="RefSeq" id="WP_069987655.1">
    <property type="nucleotide sequence ID" value="NZ_JACOQK010000001.1"/>
</dbReference>
<accession>A0ABR7ISI4</accession>
<dbReference type="Gene3D" id="3.30.110.70">
    <property type="entry name" value="Hypothetical protein apc22750. Chain B"/>
    <property type="match status" value="1"/>
</dbReference>
<comment type="similarity">
    <text evidence="1">Belongs to the UPF0145 family.</text>
</comment>
<dbReference type="Pfam" id="PF01906">
    <property type="entry name" value="YbjQ_1"/>
    <property type="match status" value="1"/>
</dbReference>
<keyword evidence="3" id="KW-1185">Reference proteome</keyword>
<name>A0ABR7ISI4_9CLOT</name>
<dbReference type="PANTHER" id="PTHR34068:SF1">
    <property type="entry name" value="UPF0145 PROTEIN YBJQ"/>
    <property type="match status" value="1"/>
</dbReference>
<organism evidence="2 3">
    <name type="scientific">Clostridium facile</name>
    <dbReference type="NCBI Taxonomy" id="2763035"/>
    <lineage>
        <taxon>Bacteria</taxon>
        <taxon>Bacillati</taxon>
        <taxon>Bacillota</taxon>
        <taxon>Clostridia</taxon>
        <taxon>Eubacteriales</taxon>
        <taxon>Clostridiaceae</taxon>
        <taxon>Clostridium</taxon>
    </lineage>
</organism>
<proteinExistence type="inferred from homology"/>
<evidence type="ECO:0000256" key="1">
    <source>
        <dbReference type="ARBA" id="ARBA00010751"/>
    </source>
</evidence>
<gene>
    <name evidence="2" type="ORF">H8Z77_08695</name>
</gene>
<comment type="caution">
    <text evidence="2">The sequence shown here is derived from an EMBL/GenBank/DDBJ whole genome shotgun (WGS) entry which is preliminary data.</text>
</comment>
<sequence>MEDIMFTSGFNFEGYHITKYYGVFTGEAVIGTGPISELKANWSDVLGINNKAFCDKLDIVEGDAIVALKENVSRHTHANAIIGVDIDFNMFANNLISVIVNGTAVKIEKDKIKEEYSKILDCPVMDYNFSIDIRPCKARFYISDSKPTLMQLQVYSYSPKFLSAMQFDLSVNTLLGDQYKVTDMILADFKIDQEQSTKTIGVYQSERMPIELPISNFRAIESVNINVKKYKQGQEIGKPAYANTVVSFPVTALIQLKKRYGDDAVSEIFETDDTWTCACGYQNSLVLDHCSLCHRQKGETICGDPQETIEKYSLYHTILDEVQPLGSAKEILEGLKRHQGEIPDEIIEKIEKMATNEAMFGNMKRDCIQYLEQQLPH</sequence>
<evidence type="ECO:0000313" key="2">
    <source>
        <dbReference type="EMBL" id="MBC5788093.1"/>
    </source>
</evidence>